<proteinExistence type="predicted"/>
<organism evidence="1">
    <name type="scientific">Mytilinidion resinicola</name>
    <dbReference type="NCBI Taxonomy" id="574789"/>
    <lineage>
        <taxon>Eukaryota</taxon>
        <taxon>Fungi</taxon>
        <taxon>Dikarya</taxon>
        <taxon>Ascomycota</taxon>
        <taxon>Pezizomycotina</taxon>
        <taxon>Dothideomycetes</taxon>
        <taxon>Pleosporomycetidae</taxon>
        <taxon>Mytilinidiales</taxon>
        <taxon>Mytilinidiaceae</taxon>
        <taxon>Mytilinidion</taxon>
    </lineage>
</organism>
<dbReference type="GeneID" id="54469771"/>
<name>A0A6A6YEN7_9PEZI</name>
<evidence type="ECO:0000313" key="3">
    <source>
        <dbReference type="RefSeq" id="XP_033574164.1"/>
    </source>
</evidence>
<accession>A0A6A6YEN7</accession>
<gene>
    <name evidence="1 3" type="ORF">BDZ99DRAFT_75938</name>
</gene>
<keyword evidence="2" id="KW-1185">Reference proteome</keyword>
<dbReference type="EMBL" id="MU003705">
    <property type="protein sequence ID" value="KAF2807200.1"/>
    <property type="molecule type" value="Genomic_DNA"/>
</dbReference>
<protein>
    <submittedName>
        <fullName evidence="1 3">Uncharacterized protein</fullName>
    </submittedName>
</protein>
<dbReference type="RefSeq" id="XP_033574164.1">
    <property type="nucleotide sequence ID" value="XM_033728878.1"/>
</dbReference>
<reference evidence="1 3" key="1">
    <citation type="journal article" date="2020" name="Stud. Mycol.">
        <title>101 Dothideomycetes genomes: a test case for predicting lifestyles and emergence of pathogens.</title>
        <authorList>
            <person name="Haridas S."/>
            <person name="Albert R."/>
            <person name="Binder M."/>
            <person name="Bloem J."/>
            <person name="Labutti K."/>
            <person name="Salamov A."/>
            <person name="Andreopoulos B."/>
            <person name="Baker S."/>
            <person name="Barry K."/>
            <person name="Bills G."/>
            <person name="Bluhm B."/>
            <person name="Cannon C."/>
            <person name="Castanera R."/>
            <person name="Culley D."/>
            <person name="Daum C."/>
            <person name="Ezra D."/>
            <person name="Gonzalez J."/>
            <person name="Henrissat B."/>
            <person name="Kuo A."/>
            <person name="Liang C."/>
            <person name="Lipzen A."/>
            <person name="Lutzoni F."/>
            <person name="Magnuson J."/>
            <person name="Mondo S."/>
            <person name="Nolan M."/>
            <person name="Ohm R."/>
            <person name="Pangilinan J."/>
            <person name="Park H.-J."/>
            <person name="Ramirez L."/>
            <person name="Alfaro M."/>
            <person name="Sun H."/>
            <person name="Tritt A."/>
            <person name="Yoshinaga Y."/>
            <person name="Zwiers L.-H."/>
            <person name="Turgeon B."/>
            <person name="Goodwin S."/>
            <person name="Spatafora J."/>
            <person name="Crous P."/>
            <person name="Grigoriev I."/>
        </authorList>
    </citation>
    <scope>NUCLEOTIDE SEQUENCE</scope>
    <source>
        <strain evidence="1 3">CBS 304.34</strain>
    </source>
</reference>
<evidence type="ECO:0000313" key="2">
    <source>
        <dbReference type="Proteomes" id="UP000504636"/>
    </source>
</evidence>
<dbReference type="Proteomes" id="UP000504636">
    <property type="component" value="Unplaced"/>
</dbReference>
<dbReference type="AlphaFoldDB" id="A0A6A6YEN7"/>
<reference evidence="3" key="2">
    <citation type="submission" date="2020-04" db="EMBL/GenBank/DDBJ databases">
        <authorList>
            <consortium name="NCBI Genome Project"/>
        </authorList>
    </citation>
    <scope>NUCLEOTIDE SEQUENCE</scope>
    <source>
        <strain evidence="3">CBS 304.34</strain>
    </source>
</reference>
<reference evidence="3" key="3">
    <citation type="submission" date="2025-04" db="UniProtKB">
        <authorList>
            <consortium name="RefSeq"/>
        </authorList>
    </citation>
    <scope>IDENTIFICATION</scope>
    <source>
        <strain evidence="3">CBS 304.34</strain>
    </source>
</reference>
<evidence type="ECO:0000313" key="1">
    <source>
        <dbReference type="EMBL" id="KAF2807200.1"/>
    </source>
</evidence>
<sequence length="121" mass="13209">MLPMQTARPPGEPLGSTSLSTNLPHVQTRWAPATLTCRRQLGAGVPGRIRSLVFPWCFLGVSWCADPPCMMTREAESLRNVARLICESPGLCSSQHHPLLSPSISVSLVLRQICNLNSAKF</sequence>